<dbReference type="InterPro" id="IPR011060">
    <property type="entry name" value="RibuloseP-bd_barrel"/>
</dbReference>
<evidence type="ECO:0000256" key="6">
    <source>
        <dbReference type="ARBA" id="ARBA00022833"/>
    </source>
</evidence>
<evidence type="ECO:0000256" key="2">
    <source>
        <dbReference type="ARBA" id="ARBA00001947"/>
    </source>
</evidence>
<comment type="cofactor">
    <cofactor evidence="3">
        <name>Fe(2+)</name>
        <dbReference type="ChEBI" id="CHEBI:29033"/>
    </cofactor>
</comment>
<organism evidence="11 12">
    <name type="scientific">Liquorilactobacillus oeni DSM 19972</name>
    <dbReference type="NCBI Taxonomy" id="1423777"/>
    <lineage>
        <taxon>Bacteria</taxon>
        <taxon>Bacillati</taxon>
        <taxon>Bacillota</taxon>
        <taxon>Bacilli</taxon>
        <taxon>Lactobacillales</taxon>
        <taxon>Lactobacillaceae</taxon>
        <taxon>Liquorilactobacillus</taxon>
    </lineage>
</organism>
<dbReference type="GO" id="GO:0006163">
    <property type="term" value="P:purine nucleotide metabolic process"/>
    <property type="evidence" value="ECO:0007669"/>
    <property type="project" value="UniProtKB-ARBA"/>
</dbReference>
<sequence length="231" mass="25488">MKDSGRTPMTKQILPSILDITPDKFMSMLTTFETTGIKALHVDVMDSHYVPSLGLNDRLVAWLHDHTKFNLDLHLMVSDPEAVSKLVIEAGASSVTFHHNSIVDSFNLIETIQHTGIQAGVALNPGDSPELLTELLPRLDRVLVMTISPGRHSNGFLTEMKQKVTWLSQYRATHKAHFVIEVDGGITADTIGTMLKAGANEFVSGSYLTKVSDPKSNIAKLQERIADYVHD</sequence>
<keyword evidence="12" id="KW-1185">Reference proteome</keyword>
<dbReference type="NCBIfam" id="NF004076">
    <property type="entry name" value="PRK05581.1-4"/>
    <property type="match status" value="1"/>
</dbReference>
<comment type="caution">
    <text evidence="11">The sequence shown here is derived from an EMBL/GenBank/DDBJ whole genome shotgun (WGS) entry which is preliminary data.</text>
</comment>
<dbReference type="GO" id="GO:0016857">
    <property type="term" value="F:racemase and epimerase activity, acting on carbohydrates and derivatives"/>
    <property type="evidence" value="ECO:0007669"/>
    <property type="project" value="InterPro"/>
</dbReference>
<evidence type="ECO:0000313" key="12">
    <source>
        <dbReference type="Proteomes" id="UP000051686"/>
    </source>
</evidence>
<dbReference type="SUPFAM" id="SSF51366">
    <property type="entry name" value="Ribulose-phoshate binding barrel"/>
    <property type="match status" value="1"/>
</dbReference>
<proteinExistence type="predicted"/>
<dbReference type="PANTHER" id="PTHR11749">
    <property type="entry name" value="RIBULOSE-5-PHOSPHATE-3-EPIMERASE"/>
    <property type="match status" value="1"/>
</dbReference>
<dbReference type="EMBL" id="AZEH01000017">
    <property type="protein sequence ID" value="KRL06097.1"/>
    <property type="molecule type" value="Genomic_DNA"/>
</dbReference>
<dbReference type="CDD" id="cd00429">
    <property type="entry name" value="RPE"/>
    <property type="match status" value="1"/>
</dbReference>
<dbReference type="STRING" id="1423777.FD46_GL000275"/>
<keyword evidence="6" id="KW-0862">Zinc</keyword>
<comment type="cofactor">
    <cofactor evidence="1">
        <name>Mn(2+)</name>
        <dbReference type="ChEBI" id="CHEBI:29035"/>
    </cofactor>
</comment>
<dbReference type="GO" id="GO:1901135">
    <property type="term" value="P:carbohydrate derivative metabolic process"/>
    <property type="evidence" value="ECO:0007669"/>
    <property type="project" value="UniProtKB-ARBA"/>
</dbReference>
<accession>A0A0R1ME09</accession>
<evidence type="ECO:0000256" key="10">
    <source>
        <dbReference type="ARBA" id="ARBA00023277"/>
    </source>
</evidence>
<evidence type="ECO:0000256" key="1">
    <source>
        <dbReference type="ARBA" id="ARBA00001936"/>
    </source>
</evidence>
<dbReference type="Pfam" id="PF00834">
    <property type="entry name" value="Ribul_P_3_epim"/>
    <property type="match status" value="1"/>
</dbReference>
<keyword evidence="10" id="KW-0119">Carbohydrate metabolism</keyword>
<evidence type="ECO:0000256" key="3">
    <source>
        <dbReference type="ARBA" id="ARBA00001954"/>
    </source>
</evidence>
<reference evidence="11 12" key="1">
    <citation type="journal article" date="2015" name="Genome Announc.">
        <title>Expanding the biotechnology potential of lactobacilli through comparative genomics of 213 strains and associated genera.</title>
        <authorList>
            <person name="Sun Z."/>
            <person name="Harris H.M."/>
            <person name="McCann A."/>
            <person name="Guo C."/>
            <person name="Argimon S."/>
            <person name="Zhang W."/>
            <person name="Yang X."/>
            <person name="Jeffery I.B."/>
            <person name="Cooney J.C."/>
            <person name="Kagawa T.F."/>
            <person name="Liu W."/>
            <person name="Song Y."/>
            <person name="Salvetti E."/>
            <person name="Wrobel A."/>
            <person name="Rasinkangas P."/>
            <person name="Parkhill J."/>
            <person name="Rea M.C."/>
            <person name="O'Sullivan O."/>
            <person name="Ritari J."/>
            <person name="Douillard F.P."/>
            <person name="Paul Ross R."/>
            <person name="Yang R."/>
            <person name="Briner A.E."/>
            <person name="Felis G.E."/>
            <person name="de Vos W.M."/>
            <person name="Barrangou R."/>
            <person name="Klaenhammer T.R."/>
            <person name="Caufield P.W."/>
            <person name="Cui Y."/>
            <person name="Zhang H."/>
            <person name="O'Toole P.W."/>
        </authorList>
    </citation>
    <scope>NUCLEOTIDE SEQUENCE [LARGE SCALE GENOMIC DNA]</scope>
    <source>
        <strain evidence="11 12">DSM 19972</strain>
    </source>
</reference>
<dbReference type="GO" id="GO:0006091">
    <property type="term" value="P:generation of precursor metabolites and energy"/>
    <property type="evidence" value="ECO:0007669"/>
    <property type="project" value="UniProtKB-ARBA"/>
</dbReference>
<evidence type="ECO:0000256" key="9">
    <source>
        <dbReference type="ARBA" id="ARBA00023235"/>
    </source>
</evidence>
<dbReference type="FunFam" id="3.20.20.70:FF:000191">
    <property type="entry name" value="ribulose-phosphate 3-epimerase isoform X2"/>
    <property type="match status" value="1"/>
</dbReference>
<name>A0A0R1ME09_9LACO</name>
<dbReference type="Gene3D" id="3.20.20.70">
    <property type="entry name" value="Aldolase class I"/>
    <property type="match status" value="1"/>
</dbReference>
<comment type="cofactor">
    <cofactor evidence="2">
        <name>Zn(2+)</name>
        <dbReference type="ChEBI" id="CHEBI:29105"/>
    </cofactor>
</comment>
<dbReference type="AlphaFoldDB" id="A0A0R1ME09"/>
<dbReference type="InterPro" id="IPR000056">
    <property type="entry name" value="Ribul_P_3_epim-like"/>
</dbReference>
<dbReference type="GO" id="GO:0046496">
    <property type="term" value="P:nicotinamide nucleotide metabolic process"/>
    <property type="evidence" value="ECO:0007669"/>
    <property type="project" value="UniProtKB-ARBA"/>
</dbReference>
<keyword evidence="7" id="KW-0408">Iron</keyword>
<evidence type="ECO:0000256" key="8">
    <source>
        <dbReference type="ARBA" id="ARBA00023211"/>
    </source>
</evidence>
<keyword evidence="8" id="KW-0464">Manganese</keyword>
<evidence type="ECO:0000256" key="5">
    <source>
        <dbReference type="ARBA" id="ARBA00022723"/>
    </source>
</evidence>
<comment type="subunit">
    <text evidence="4">Homodimer.</text>
</comment>
<keyword evidence="5" id="KW-0479">Metal-binding</keyword>
<evidence type="ECO:0000256" key="7">
    <source>
        <dbReference type="ARBA" id="ARBA00023004"/>
    </source>
</evidence>
<gene>
    <name evidence="11" type="ORF">FD46_GL000275</name>
</gene>
<evidence type="ECO:0000256" key="4">
    <source>
        <dbReference type="ARBA" id="ARBA00011738"/>
    </source>
</evidence>
<protein>
    <submittedName>
        <fullName evidence="11">Ribulose-phosphate 3-epimerase</fullName>
    </submittedName>
</protein>
<dbReference type="PATRIC" id="fig|1423777.3.peg.287"/>
<keyword evidence="9" id="KW-0413">Isomerase</keyword>
<dbReference type="GO" id="GO:0046872">
    <property type="term" value="F:metal ion binding"/>
    <property type="evidence" value="ECO:0007669"/>
    <property type="project" value="UniProtKB-KW"/>
</dbReference>
<dbReference type="GO" id="GO:0005975">
    <property type="term" value="P:carbohydrate metabolic process"/>
    <property type="evidence" value="ECO:0007669"/>
    <property type="project" value="InterPro"/>
</dbReference>
<dbReference type="InterPro" id="IPR013785">
    <property type="entry name" value="Aldolase_TIM"/>
</dbReference>
<dbReference type="Proteomes" id="UP000051686">
    <property type="component" value="Unassembled WGS sequence"/>
</dbReference>
<evidence type="ECO:0000313" key="11">
    <source>
        <dbReference type="EMBL" id="KRL06097.1"/>
    </source>
</evidence>